<dbReference type="AlphaFoldDB" id="A0AAV9TYK2"/>
<comment type="caution">
    <text evidence="1">The sequence shown here is derived from an EMBL/GenBank/DDBJ whole genome shotgun (WGS) entry which is preliminary data.</text>
</comment>
<reference evidence="1 2" key="1">
    <citation type="submission" date="2019-10" db="EMBL/GenBank/DDBJ databases">
        <authorList>
            <person name="Palmer J.M."/>
        </authorList>
    </citation>
    <scope>NUCLEOTIDE SEQUENCE [LARGE SCALE GENOMIC DNA]</scope>
    <source>
        <strain evidence="1 2">TWF730</strain>
    </source>
</reference>
<organism evidence="1 2">
    <name type="scientific">Orbilia blumenaviensis</name>
    <dbReference type="NCBI Taxonomy" id="1796055"/>
    <lineage>
        <taxon>Eukaryota</taxon>
        <taxon>Fungi</taxon>
        <taxon>Dikarya</taxon>
        <taxon>Ascomycota</taxon>
        <taxon>Pezizomycotina</taxon>
        <taxon>Orbiliomycetes</taxon>
        <taxon>Orbiliales</taxon>
        <taxon>Orbiliaceae</taxon>
        <taxon>Orbilia</taxon>
    </lineage>
</organism>
<evidence type="ECO:0000313" key="1">
    <source>
        <dbReference type="EMBL" id="KAK6331401.1"/>
    </source>
</evidence>
<gene>
    <name evidence="1" type="ORF">TWF730_004483</name>
</gene>
<evidence type="ECO:0000313" key="2">
    <source>
        <dbReference type="Proteomes" id="UP001373714"/>
    </source>
</evidence>
<keyword evidence="2" id="KW-1185">Reference proteome</keyword>
<dbReference type="PANTHER" id="PTHR42085:SF1">
    <property type="entry name" value="F-BOX DOMAIN-CONTAINING PROTEIN"/>
    <property type="match status" value="1"/>
</dbReference>
<dbReference type="PANTHER" id="PTHR42085">
    <property type="entry name" value="F-BOX DOMAIN-CONTAINING PROTEIN"/>
    <property type="match status" value="1"/>
</dbReference>
<dbReference type="Proteomes" id="UP001373714">
    <property type="component" value="Unassembled WGS sequence"/>
</dbReference>
<dbReference type="EMBL" id="JAVHNS010000018">
    <property type="protein sequence ID" value="KAK6331401.1"/>
    <property type="molecule type" value="Genomic_DNA"/>
</dbReference>
<name>A0AAV9TYK2_9PEZI</name>
<protein>
    <submittedName>
        <fullName evidence="1">Uncharacterized protein</fullName>
    </submittedName>
</protein>
<dbReference type="InterPro" id="IPR038883">
    <property type="entry name" value="AN11006-like"/>
</dbReference>
<proteinExistence type="predicted"/>
<accession>A0AAV9TYK2</accession>
<sequence length="338" mass="38615">MANIQQPNASFLTLPREIRDEIYECLFTGYTPKLLPHTDHLLQNLDTPEKPNEPCAISLDILRVSKQIHNEAASVFYGRSAFPIRVLRSDSPSITEGIYMSYLSQETPWEFLHYRYFWKDGNLCSQNPAQNLTPGLPTLNENTLIVIKPTYGNLIRKIRIDAIDCHGRLNTSDLSRSSTQAMKLLIPVVERLANVLGGPNRRNKLEVEINCASVIIDSHIRSEENIGLMAGIPPGLIANTSAESLAGLYKGMIATIWPLTKGPWEYNIKIPLELSRHFPMVLEKELERCEKKMEEEGWEWRSWKISPSFWELWHKHGTKLNYVGQGEKEVNSMDEDDL</sequence>